<accession>A0ABR0SPQ0</accession>
<name>A0ABR0SPQ0_9HYPO</name>
<reference evidence="3 4" key="1">
    <citation type="submission" date="2024-01" db="EMBL/GenBank/DDBJ databases">
        <title>Complete genome of Cladobotryum mycophilum ATHUM6906.</title>
        <authorList>
            <person name="Christinaki A.C."/>
            <person name="Myridakis A.I."/>
            <person name="Kouvelis V.N."/>
        </authorList>
    </citation>
    <scope>NUCLEOTIDE SEQUENCE [LARGE SCALE GENOMIC DNA]</scope>
    <source>
        <strain evidence="3 4">ATHUM6906</strain>
    </source>
</reference>
<evidence type="ECO:0000313" key="3">
    <source>
        <dbReference type="EMBL" id="KAK5993872.1"/>
    </source>
</evidence>
<feature type="signal peptide" evidence="2">
    <location>
        <begin position="1"/>
        <end position="18"/>
    </location>
</feature>
<dbReference type="EMBL" id="JAVFKD010000012">
    <property type="protein sequence ID" value="KAK5993872.1"/>
    <property type="molecule type" value="Genomic_DNA"/>
</dbReference>
<evidence type="ECO:0000256" key="2">
    <source>
        <dbReference type="SAM" id="SignalP"/>
    </source>
</evidence>
<evidence type="ECO:0000313" key="4">
    <source>
        <dbReference type="Proteomes" id="UP001338125"/>
    </source>
</evidence>
<feature type="chain" id="PRO_5047482032" evidence="2">
    <location>
        <begin position="19"/>
        <end position="117"/>
    </location>
</feature>
<evidence type="ECO:0000256" key="1">
    <source>
        <dbReference type="SAM" id="MobiDB-lite"/>
    </source>
</evidence>
<keyword evidence="2" id="KW-0732">Signal</keyword>
<protein>
    <submittedName>
        <fullName evidence="3">Uncharacterized protein</fullName>
    </submittedName>
</protein>
<proteinExistence type="predicted"/>
<organism evidence="3 4">
    <name type="scientific">Cladobotryum mycophilum</name>
    <dbReference type="NCBI Taxonomy" id="491253"/>
    <lineage>
        <taxon>Eukaryota</taxon>
        <taxon>Fungi</taxon>
        <taxon>Dikarya</taxon>
        <taxon>Ascomycota</taxon>
        <taxon>Pezizomycotina</taxon>
        <taxon>Sordariomycetes</taxon>
        <taxon>Hypocreomycetidae</taxon>
        <taxon>Hypocreales</taxon>
        <taxon>Hypocreaceae</taxon>
        <taxon>Cladobotryum</taxon>
    </lineage>
</organism>
<feature type="region of interest" description="Disordered" evidence="1">
    <location>
        <begin position="37"/>
        <end position="88"/>
    </location>
</feature>
<dbReference type="Proteomes" id="UP001338125">
    <property type="component" value="Unassembled WGS sequence"/>
</dbReference>
<sequence>MRLDVAFLVAVLIADVAAVPISAEGILERDTALLDPSRKPKLNSALDPSRKPKKPEKPKKPKKPKKPGPEPGSKEEKKAKAANKAKKSKTIQILTELFIALSSIISNFYIVTVPVPH</sequence>
<comment type="caution">
    <text evidence="3">The sequence shown here is derived from an EMBL/GenBank/DDBJ whole genome shotgun (WGS) entry which is preliminary data.</text>
</comment>
<keyword evidence="4" id="KW-1185">Reference proteome</keyword>
<gene>
    <name evidence="3" type="ORF">PT974_07309</name>
</gene>
<feature type="compositionally biased region" description="Basic residues" evidence="1">
    <location>
        <begin position="51"/>
        <end position="66"/>
    </location>
</feature>